<sequence length="369" mass="42292">MTLRLPFRNLQPNFCSGLFDDPLLLIRQRPLGSNLLFDCGRLQHLAKRVLTAIEAVFVSHGHMDHWMGIDTLTRHVYVTPKTVELFGPVGIAAKLESKLAGYDWNLCEQNWGSYRVHEIGSETIRSHLLSGPDGFRRTELGSRPRSSRVIFENHLLRVAAEPCDHLVDSLIFRIDEQPTFIIDEAFLDRHQLLKGPWIRQLKRRFHRREDLDLPLTVLRCGVDGAEEFRIEDVRGFCREIAAEQRPASIGYISDIGWSAANREKITGLLSGVTLLLCETTFLSDAVERARSSRHLCSADVNRLLEQLRPEFFLPMHLSKSYNRCSSRLYRELQIPSGTTLLRIPDQVTPRPLLQSEFPWQEYRASGPAE</sequence>
<comment type="caution">
    <text evidence="2">The sequence shown here is derived from an EMBL/GenBank/DDBJ whole genome shotgun (WGS) entry which is preliminary data.</text>
</comment>
<dbReference type="PANTHER" id="PTHR46018">
    <property type="entry name" value="ZINC PHOSPHODIESTERASE ELAC PROTEIN 1"/>
    <property type="match status" value="1"/>
</dbReference>
<dbReference type="EMBL" id="NAAD01000023">
    <property type="protein sequence ID" value="ORJ56067.1"/>
    <property type="molecule type" value="Genomic_DNA"/>
</dbReference>
<feature type="domain" description="Metallo-beta-lactamase" evidence="1">
    <location>
        <begin position="20"/>
        <end position="222"/>
    </location>
</feature>
<dbReference type="STRING" id="1969733.B5V00_14530"/>
<evidence type="ECO:0000259" key="1">
    <source>
        <dbReference type="SMART" id="SM00849"/>
    </source>
</evidence>
<dbReference type="GO" id="GO:0042781">
    <property type="term" value="F:3'-tRNA processing endoribonuclease activity"/>
    <property type="evidence" value="ECO:0007669"/>
    <property type="project" value="TreeGrafter"/>
</dbReference>
<dbReference type="AlphaFoldDB" id="A0A1X0XTC5"/>
<reference evidence="2 3" key="1">
    <citation type="submission" date="2017-03" db="EMBL/GenBank/DDBJ databases">
        <title>Genome sequence of Geothermobacter sp. EPR-M, Deep-Sea Iron Reducer.</title>
        <authorList>
            <person name="Tully B."/>
            <person name="Savalia P."/>
            <person name="Abuyen K."/>
            <person name="Baughan C."/>
            <person name="Romero E."/>
            <person name="Ronkowski C."/>
            <person name="Torres B."/>
            <person name="Tremblay J."/>
            <person name="Trujillo A."/>
            <person name="Tyler M."/>
            <person name="Perez-Rodriguez I."/>
            <person name="Amend J."/>
        </authorList>
    </citation>
    <scope>NUCLEOTIDE SEQUENCE [LARGE SCALE GENOMIC DNA]</scope>
    <source>
        <strain evidence="2 3">EPR-M</strain>
    </source>
</reference>
<dbReference type="RefSeq" id="WP_085011547.1">
    <property type="nucleotide sequence ID" value="NZ_NAAD01000023.1"/>
</dbReference>
<keyword evidence="3" id="KW-1185">Reference proteome</keyword>
<dbReference type="OrthoDB" id="9800940at2"/>
<protein>
    <recommendedName>
        <fullName evidence="1">Metallo-beta-lactamase domain-containing protein</fullName>
    </recommendedName>
</protein>
<evidence type="ECO:0000313" key="3">
    <source>
        <dbReference type="Proteomes" id="UP000193136"/>
    </source>
</evidence>
<dbReference type="SMART" id="SM00849">
    <property type="entry name" value="Lactamase_B"/>
    <property type="match status" value="1"/>
</dbReference>
<evidence type="ECO:0000313" key="2">
    <source>
        <dbReference type="EMBL" id="ORJ56067.1"/>
    </source>
</evidence>
<dbReference type="SUPFAM" id="SSF56281">
    <property type="entry name" value="Metallo-hydrolase/oxidoreductase"/>
    <property type="match status" value="1"/>
</dbReference>
<dbReference type="Pfam" id="PF12706">
    <property type="entry name" value="Lactamase_B_2"/>
    <property type="match status" value="1"/>
</dbReference>
<dbReference type="Proteomes" id="UP000193136">
    <property type="component" value="Unassembled WGS sequence"/>
</dbReference>
<dbReference type="PANTHER" id="PTHR46018:SF7">
    <property type="entry name" value="RIBONUCLEASE Z"/>
    <property type="match status" value="1"/>
</dbReference>
<gene>
    <name evidence="2" type="ORF">B5V00_14530</name>
</gene>
<dbReference type="InterPro" id="IPR001279">
    <property type="entry name" value="Metallo-B-lactamas"/>
</dbReference>
<dbReference type="NCBIfam" id="NF002558">
    <property type="entry name" value="PRK02126.1"/>
    <property type="match status" value="1"/>
</dbReference>
<name>A0A1X0XTC5_9BACT</name>
<accession>A0A1X0XTC5</accession>
<dbReference type="InterPro" id="IPR036866">
    <property type="entry name" value="RibonucZ/Hydroxyglut_hydro"/>
</dbReference>
<proteinExistence type="predicted"/>
<organism evidence="2 3">
    <name type="scientific">Geothermobacter hydrogeniphilus</name>
    <dbReference type="NCBI Taxonomy" id="1969733"/>
    <lineage>
        <taxon>Bacteria</taxon>
        <taxon>Pseudomonadati</taxon>
        <taxon>Thermodesulfobacteriota</taxon>
        <taxon>Desulfuromonadia</taxon>
        <taxon>Desulfuromonadales</taxon>
        <taxon>Geothermobacteraceae</taxon>
        <taxon>Geothermobacter</taxon>
    </lineage>
</organism>
<dbReference type="Gene3D" id="3.60.15.10">
    <property type="entry name" value="Ribonuclease Z/Hydroxyacylglutathione hydrolase-like"/>
    <property type="match status" value="1"/>
</dbReference>